<dbReference type="SUPFAM" id="SSF54495">
    <property type="entry name" value="UBC-like"/>
    <property type="match status" value="1"/>
</dbReference>
<protein>
    <submittedName>
        <fullName evidence="4">Ubiquitin-conjugating enzyme like</fullName>
    </submittedName>
</protein>
<dbReference type="OMA" id="PESICVR"/>
<dbReference type="GO" id="GO:0061631">
    <property type="term" value="F:ubiquitin conjugating enzyme activity"/>
    <property type="evidence" value="ECO:0007669"/>
    <property type="project" value="TreeGrafter"/>
</dbReference>
<gene>
    <name evidence="4" type="ORF">CEY00_Acc27117</name>
</gene>
<organism evidence="4 5">
    <name type="scientific">Actinidia chinensis var. chinensis</name>
    <name type="common">Chinese soft-hair kiwi</name>
    <dbReference type="NCBI Taxonomy" id="1590841"/>
    <lineage>
        <taxon>Eukaryota</taxon>
        <taxon>Viridiplantae</taxon>
        <taxon>Streptophyta</taxon>
        <taxon>Embryophyta</taxon>
        <taxon>Tracheophyta</taxon>
        <taxon>Spermatophyta</taxon>
        <taxon>Magnoliopsida</taxon>
        <taxon>eudicotyledons</taxon>
        <taxon>Gunneridae</taxon>
        <taxon>Pentapetalae</taxon>
        <taxon>asterids</taxon>
        <taxon>Ericales</taxon>
        <taxon>Actinidiaceae</taxon>
        <taxon>Actinidia</taxon>
    </lineage>
</organism>
<dbReference type="EMBL" id="NKQK01000024">
    <property type="protein sequence ID" value="PSR92499.1"/>
    <property type="molecule type" value="Genomic_DNA"/>
</dbReference>
<dbReference type="PROSITE" id="PS50127">
    <property type="entry name" value="UBC_2"/>
    <property type="match status" value="1"/>
</dbReference>
<evidence type="ECO:0000256" key="2">
    <source>
        <dbReference type="ARBA" id="ARBA00022786"/>
    </source>
</evidence>
<evidence type="ECO:0000313" key="4">
    <source>
        <dbReference type="EMBL" id="PSR92499.1"/>
    </source>
</evidence>
<keyword evidence="1" id="KW-0808">Transferase</keyword>
<dbReference type="PANTHER" id="PTHR46116">
    <property type="entry name" value="(E3-INDEPENDENT) E2 UBIQUITIN-CONJUGATING ENZYME"/>
    <property type="match status" value="1"/>
</dbReference>
<accession>A0A2R6PJI6</accession>
<keyword evidence="2" id="KW-0833">Ubl conjugation pathway</keyword>
<dbReference type="InterPro" id="IPR000608">
    <property type="entry name" value="UBC"/>
</dbReference>
<dbReference type="Gramene" id="PSR92499">
    <property type="protein sequence ID" value="PSR92499"/>
    <property type="gene ID" value="CEY00_Acc27117"/>
</dbReference>
<dbReference type="Pfam" id="PF00179">
    <property type="entry name" value="UQ_con"/>
    <property type="match status" value="1"/>
</dbReference>
<keyword evidence="5" id="KW-1185">Reference proteome</keyword>
<evidence type="ECO:0000313" key="5">
    <source>
        <dbReference type="Proteomes" id="UP000241394"/>
    </source>
</evidence>
<dbReference type="Proteomes" id="UP000241394">
    <property type="component" value="Chromosome LG24"/>
</dbReference>
<dbReference type="InterPro" id="IPR016135">
    <property type="entry name" value="UBQ-conjugating_enzyme/RWD"/>
</dbReference>
<dbReference type="PANTHER" id="PTHR46116:SF19">
    <property type="entry name" value="UBIQUITIN-CONJUGATING ENZYME FAMILY PROTEIN"/>
    <property type="match status" value="1"/>
</dbReference>
<feature type="domain" description="UBC core" evidence="3">
    <location>
        <begin position="44"/>
        <end position="168"/>
    </location>
</feature>
<reference evidence="4 5" key="1">
    <citation type="submission" date="2017-07" db="EMBL/GenBank/DDBJ databases">
        <title>An improved, manually edited Actinidia chinensis var. chinensis (kiwifruit) genome highlights the challenges associated with draft genomes and gene prediction in plants.</title>
        <authorList>
            <person name="Pilkington S."/>
            <person name="Crowhurst R."/>
            <person name="Hilario E."/>
            <person name="Nardozza S."/>
            <person name="Fraser L."/>
            <person name="Peng Y."/>
            <person name="Gunaseelan K."/>
            <person name="Simpson R."/>
            <person name="Tahir J."/>
            <person name="Deroles S."/>
            <person name="Templeton K."/>
            <person name="Luo Z."/>
            <person name="Davy M."/>
            <person name="Cheng C."/>
            <person name="Mcneilage M."/>
            <person name="Scaglione D."/>
            <person name="Liu Y."/>
            <person name="Zhang Q."/>
            <person name="Datson P."/>
            <person name="De Silva N."/>
            <person name="Gardiner S."/>
            <person name="Bassett H."/>
            <person name="Chagne D."/>
            <person name="Mccallum J."/>
            <person name="Dzierzon H."/>
            <person name="Deng C."/>
            <person name="Wang Y.-Y."/>
            <person name="Barron N."/>
            <person name="Manako K."/>
            <person name="Bowen J."/>
            <person name="Foster T."/>
            <person name="Erridge Z."/>
            <person name="Tiffin H."/>
            <person name="Waite C."/>
            <person name="Davies K."/>
            <person name="Grierson E."/>
            <person name="Laing W."/>
            <person name="Kirk R."/>
            <person name="Chen X."/>
            <person name="Wood M."/>
            <person name="Montefiori M."/>
            <person name="Brummell D."/>
            <person name="Schwinn K."/>
            <person name="Catanach A."/>
            <person name="Fullerton C."/>
            <person name="Li D."/>
            <person name="Meiyalaghan S."/>
            <person name="Nieuwenhuizen N."/>
            <person name="Read N."/>
            <person name="Prakash R."/>
            <person name="Hunter D."/>
            <person name="Zhang H."/>
            <person name="Mckenzie M."/>
            <person name="Knabel M."/>
            <person name="Harris A."/>
            <person name="Allan A."/>
            <person name="Chen A."/>
            <person name="Janssen B."/>
            <person name="Plunkett B."/>
            <person name="Dwamena C."/>
            <person name="Voogd C."/>
            <person name="Leif D."/>
            <person name="Lafferty D."/>
            <person name="Souleyre E."/>
            <person name="Varkonyi-Gasic E."/>
            <person name="Gambi F."/>
            <person name="Hanley J."/>
            <person name="Yao J.-L."/>
            <person name="Cheung J."/>
            <person name="David K."/>
            <person name="Warren B."/>
            <person name="Marsh K."/>
            <person name="Snowden K."/>
            <person name="Lin-Wang K."/>
            <person name="Brian L."/>
            <person name="Martinez-Sanchez M."/>
            <person name="Wang M."/>
            <person name="Ileperuma N."/>
            <person name="Macnee N."/>
            <person name="Campin R."/>
            <person name="Mcatee P."/>
            <person name="Drummond R."/>
            <person name="Espley R."/>
            <person name="Ireland H."/>
            <person name="Wu R."/>
            <person name="Atkinson R."/>
            <person name="Karunairetnam S."/>
            <person name="Bulley S."/>
            <person name="Chunkath S."/>
            <person name="Hanley Z."/>
            <person name="Storey R."/>
            <person name="Thrimawithana A."/>
            <person name="Thomson S."/>
            <person name="David C."/>
            <person name="Testolin R."/>
        </authorList>
    </citation>
    <scope>NUCLEOTIDE SEQUENCE [LARGE SCALE GENOMIC DNA]</scope>
    <source>
        <strain evidence="5">cv. Red5</strain>
        <tissue evidence="4">Young leaf</tissue>
    </source>
</reference>
<evidence type="ECO:0000259" key="3">
    <source>
        <dbReference type="PROSITE" id="PS50127"/>
    </source>
</evidence>
<comment type="caution">
    <text evidence="4">The sequence shown here is derived from an EMBL/GenBank/DDBJ whole genome shotgun (WGS) entry which is preliminary data.</text>
</comment>
<dbReference type="SMART" id="SM00212">
    <property type="entry name" value="UBCc"/>
    <property type="match status" value="1"/>
</dbReference>
<reference evidence="5" key="2">
    <citation type="journal article" date="2018" name="BMC Genomics">
        <title>A manually annotated Actinidia chinensis var. chinensis (kiwifruit) genome highlights the challenges associated with draft genomes and gene prediction in plants.</title>
        <authorList>
            <person name="Pilkington S.M."/>
            <person name="Crowhurst R."/>
            <person name="Hilario E."/>
            <person name="Nardozza S."/>
            <person name="Fraser L."/>
            <person name="Peng Y."/>
            <person name="Gunaseelan K."/>
            <person name="Simpson R."/>
            <person name="Tahir J."/>
            <person name="Deroles S.C."/>
            <person name="Templeton K."/>
            <person name="Luo Z."/>
            <person name="Davy M."/>
            <person name="Cheng C."/>
            <person name="McNeilage M."/>
            <person name="Scaglione D."/>
            <person name="Liu Y."/>
            <person name="Zhang Q."/>
            <person name="Datson P."/>
            <person name="De Silva N."/>
            <person name="Gardiner S.E."/>
            <person name="Bassett H."/>
            <person name="Chagne D."/>
            <person name="McCallum J."/>
            <person name="Dzierzon H."/>
            <person name="Deng C."/>
            <person name="Wang Y.Y."/>
            <person name="Barron L."/>
            <person name="Manako K."/>
            <person name="Bowen J."/>
            <person name="Foster T.M."/>
            <person name="Erridge Z.A."/>
            <person name="Tiffin H."/>
            <person name="Waite C.N."/>
            <person name="Davies K.M."/>
            <person name="Grierson E.P."/>
            <person name="Laing W.A."/>
            <person name="Kirk R."/>
            <person name="Chen X."/>
            <person name="Wood M."/>
            <person name="Montefiori M."/>
            <person name="Brummell D.A."/>
            <person name="Schwinn K.E."/>
            <person name="Catanach A."/>
            <person name="Fullerton C."/>
            <person name="Li D."/>
            <person name="Meiyalaghan S."/>
            <person name="Nieuwenhuizen N."/>
            <person name="Read N."/>
            <person name="Prakash R."/>
            <person name="Hunter D."/>
            <person name="Zhang H."/>
            <person name="McKenzie M."/>
            <person name="Knabel M."/>
            <person name="Harris A."/>
            <person name="Allan A.C."/>
            <person name="Gleave A."/>
            <person name="Chen A."/>
            <person name="Janssen B.J."/>
            <person name="Plunkett B."/>
            <person name="Ampomah-Dwamena C."/>
            <person name="Voogd C."/>
            <person name="Leif D."/>
            <person name="Lafferty D."/>
            <person name="Souleyre E.J.F."/>
            <person name="Varkonyi-Gasic E."/>
            <person name="Gambi F."/>
            <person name="Hanley J."/>
            <person name="Yao J.L."/>
            <person name="Cheung J."/>
            <person name="David K.M."/>
            <person name="Warren B."/>
            <person name="Marsh K."/>
            <person name="Snowden K.C."/>
            <person name="Lin-Wang K."/>
            <person name="Brian L."/>
            <person name="Martinez-Sanchez M."/>
            <person name="Wang M."/>
            <person name="Ileperuma N."/>
            <person name="Macnee N."/>
            <person name="Campin R."/>
            <person name="McAtee P."/>
            <person name="Drummond R.S.M."/>
            <person name="Espley R.V."/>
            <person name="Ireland H.S."/>
            <person name="Wu R."/>
            <person name="Atkinson R.G."/>
            <person name="Karunairetnam S."/>
            <person name="Bulley S."/>
            <person name="Chunkath S."/>
            <person name="Hanley Z."/>
            <person name="Storey R."/>
            <person name="Thrimawithana A.H."/>
            <person name="Thomson S."/>
            <person name="David C."/>
            <person name="Testolin R."/>
            <person name="Huang H."/>
            <person name="Hellens R.P."/>
            <person name="Schaffer R.J."/>
        </authorList>
    </citation>
    <scope>NUCLEOTIDE SEQUENCE [LARGE SCALE GENOMIC DNA]</scope>
    <source>
        <strain evidence="5">cv. Red5</strain>
    </source>
</reference>
<dbReference type="STRING" id="1590841.A0A2R6PJI6"/>
<proteinExistence type="predicted"/>
<dbReference type="Gene3D" id="3.10.110.10">
    <property type="entry name" value="Ubiquitin Conjugating Enzyme"/>
    <property type="match status" value="1"/>
</dbReference>
<evidence type="ECO:0000256" key="1">
    <source>
        <dbReference type="ARBA" id="ARBA00022679"/>
    </source>
</evidence>
<name>A0A2R6PJI6_ACTCC</name>
<dbReference type="InParanoid" id="A0A2R6PJI6"/>
<dbReference type="AlphaFoldDB" id="A0A2R6PJI6"/>
<sequence length="168" mass="19531">MESGEIKMSTSVEFKRFDVVLDPSDHHYVNSKVNRDCFTNENSGVHRKIMREWKILQEGLPELIYVRVYEDRIDLIRAVIVGAPGTPYHDGLFFFDIQLPSNYPYQPPKVYYHSHGIRLNPNLYTRGFVCLSLINTWDGNKKERWDTSSSTILQVLVSIQGLVLNERP</sequence>
<dbReference type="OrthoDB" id="47801at2759"/>